<feature type="chain" id="PRO_5042237784" evidence="1">
    <location>
        <begin position="19"/>
        <end position="196"/>
    </location>
</feature>
<evidence type="ECO:0000256" key="1">
    <source>
        <dbReference type="SAM" id="SignalP"/>
    </source>
</evidence>
<dbReference type="EMBL" id="JARJLG010000192">
    <property type="protein sequence ID" value="KAJ7730259.1"/>
    <property type="molecule type" value="Genomic_DNA"/>
</dbReference>
<accession>A0AAD7MRS4</accession>
<protein>
    <submittedName>
        <fullName evidence="2">Uncharacterized protein</fullName>
    </submittedName>
</protein>
<gene>
    <name evidence="2" type="ORF">DFH07DRAFT_849206</name>
</gene>
<feature type="signal peptide" evidence="1">
    <location>
        <begin position="1"/>
        <end position="18"/>
    </location>
</feature>
<organism evidence="2 3">
    <name type="scientific">Mycena maculata</name>
    <dbReference type="NCBI Taxonomy" id="230809"/>
    <lineage>
        <taxon>Eukaryota</taxon>
        <taxon>Fungi</taxon>
        <taxon>Dikarya</taxon>
        <taxon>Basidiomycota</taxon>
        <taxon>Agaricomycotina</taxon>
        <taxon>Agaricomycetes</taxon>
        <taxon>Agaricomycetidae</taxon>
        <taxon>Agaricales</taxon>
        <taxon>Marasmiineae</taxon>
        <taxon>Mycenaceae</taxon>
        <taxon>Mycena</taxon>
    </lineage>
</organism>
<comment type="caution">
    <text evidence="2">The sequence shown here is derived from an EMBL/GenBank/DDBJ whole genome shotgun (WGS) entry which is preliminary data.</text>
</comment>
<sequence length="196" mass="20163">MVLFIAAILPLLALLATASPHPSRDNSLQLRQDDSDDPQFPASPASCGECEENYDSIKLCISVAPVMANFSTVIANPGSFISVITCACTEPFKSTFPQCVDCFENTGQEAVLNMSDPDDVIAGINKVCALESAVFGIGSSSSSSDTDTDATATATGTLTTTSAASTATSLNAAAINTGPLSGLLFGAMIFMLGSTW</sequence>
<evidence type="ECO:0000313" key="3">
    <source>
        <dbReference type="Proteomes" id="UP001215280"/>
    </source>
</evidence>
<evidence type="ECO:0000313" key="2">
    <source>
        <dbReference type="EMBL" id="KAJ7730259.1"/>
    </source>
</evidence>
<dbReference type="AlphaFoldDB" id="A0AAD7MRS4"/>
<name>A0AAD7MRS4_9AGAR</name>
<proteinExistence type="predicted"/>
<reference evidence="2" key="1">
    <citation type="submission" date="2023-03" db="EMBL/GenBank/DDBJ databases">
        <title>Massive genome expansion in bonnet fungi (Mycena s.s.) driven by repeated elements and novel gene families across ecological guilds.</title>
        <authorList>
            <consortium name="Lawrence Berkeley National Laboratory"/>
            <person name="Harder C.B."/>
            <person name="Miyauchi S."/>
            <person name="Viragh M."/>
            <person name="Kuo A."/>
            <person name="Thoen E."/>
            <person name="Andreopoulos B."/>
            <person name="Lu D."/>
            <person name="Skrede I."/>
            <person name="Drula E."/>
            <person name="Henrissat B."/>
            <person name="Morin E."/>
            <person name="Kohler A."/>
            <person name="Barry K."/>
            <person name="LaButti K."/>
            <person name="Morin E."/>
            <person name="Salamov A."/>
            <person name="Lipzen A."/>
            <person name="Mereny Z."/>
            <person name="Hegedus B."/>
            <person name="Baldrian P."/>
            <person name="Stursova M."/>
            <person name="Weitz H."/>
            <person name="Taylor A."/>
            <person name="Grigoriev I.V."/>
            <person name="Nagy L.G."/>
            <person name="Martin F."/>
            <person name="Kauserud H."/>
        </authorList>
    </citation>
    <scope>NUCLEOTIDE SEQUENCE</scope>
    <source>
        <strain evidence="2">CBHHK188m</strain>
    </source>
</reference>
<dbReference type="Proteomes" id="UP001215280">
    <property type="component" value="Unassembled WGS sequence"/>
</dbReference>
<keyword evidence="3" id="KW-1185">Reference proteome</keyword>
<keyword evidence="1" id="KW-0732">Signal</keyword>